<reference evidence="3 4" key="1">
    <citation type="submission" date="2019-02" db="EMBL/GenBank/DDBJ databases">
        <title>Deep-cultivation of Planctomycetes and their phenomic and genomic characterization uncovers novel biology.</title>
        <authorList>
            <person name="Wiegand S."/>
            <person name="Jogler M."/>
            <person name="Boedeker C."/>
            <person name="Pinto D."/>
            <person name="Vollmers J."/>
            <person name="Rivas-Marin E."/>
            <person name="Kohn T."/>
            <person name="Peeters S.H."/>
            <person name="Heuer A."/>
            <person name="Rast P."/>
            <person name="Oberbeckmann S."/>
            <person name="Bunk B."/>
            <person name="Jeske O."/>
            <person name="Meyerdierks A."/>
            <person name="Storesund J.E."/>
            <person name="Kallscheuer N."/>
            <person name="Luecker S."/>
            <person name="Lage O.M."/>
            <person name="Pohl T."/>
            <person name="Merkel B.J."/>
            <person name="Hornburger P."/>
            <person name="Mueller R.-W."/>
            <person name="Bruemmer F."/>
            <person name="Labrenz M."/>
            <person name="Spormann A.M."/>
            <person name="Op den Camp H."/>
            <person name="Overmann J."/>
            <person name="Amann R."/>
            <person name="Jetten M.S.M."/>
            <person name="Mascher T."/>
            <person name="Medema M.H."/>
            <person name="Devos D.P."/>
            <person name="Kaster A.-K."/>
            <person name="Ovreas L."/>
            <person name="Rohde M."/>
            <person name="Galperin M.Y."/>
            <person name="Jogler C."/>
        </authorList>
    </citation>
    <scope>NUCLEOTIDE SEQUENCE [LARGE SCALE GENOMIC DNA]</scope>
    <source>
        <strain evidence="3 4">V22</strain>
    </source>
</reference>
<evidence type="ECO:0000313" key="3">
    <source>
        <dbReference type="EMBL" id="QDT65067.1"/>
    </source>
</evidence>
<name>A0A517T9M0_9PLAN</name>
<dbReference type="OrthoDB" id="9780017at2"/>
<dbReference type="RefSeq" id="WP_145262753.1">
    <property type="nucleotide sequence ID" value="NZ_CP036316.1"/>
</dbReference>
<keyword evidence="4" id="KW-1185">Reference proteome</keyword>
<gene>
    <name evidence="3" type="ORF">V22_23130</name>
</gene>
<dbReference type="KEGG" id="chya:V22_23130"/>
<dbReference type="GO" id="GO:0016787">
    <property type="term" value="F:hydrolase activity"/>
    <property type="evidence" value="ECO:0007669"/>
    <property type="project" value="InterPro"/>
</dbReference>
<dbReference type="AlphaFoldDB" id="A0A517T9M0"/>
<evidence type="ECO:0000313" key="4">
    <source>
        <dbReference type="Proteomes" id="UP000319976"/>
    </source>
</evidence>
<evidence type="ECO:0000259" key="2">
    <source>
        <dbReference type="Pfam" id="PF06439"/>
    </source>
</evidence>
<protein>
    <recommendedName>
        <fullName evidence="2">3-keto-alpha-glucoside-1,2-lyase/3-keto-2-hydroxy-glucal hydratase domain-containing protein</fullName>
    </recommendedName>
</protein>
<proteinExistence type="predicted"/>
<accession>A0A517T9M0</accession>
<feature type="chain" id="PRO_5021857831" description="3-keto-alpha-glucoside-1,2-lyase/3-keto-2-hydroxy-glucal hydratase domain-containing protein" evidence="1">
    <location>
        <begin position="26"/>
        <end position="214"/>
    </location>
</feature>
<organism evidence="3 4">
    <name type="scientific">Calycomorphotria hydatis</name>
    <dbReference type="NCBI Taxonomy" id="2528027"/>
    <lineage>
        <taxon>Bacteria</taxon>
        <taxon>Pseudomonadati</taxon>
        <taxon>Planctomycetota</taxon>
        <taxon>Planctomycetia</taxon>
        <taxon>Planctomycetales</taxon>
        <taxon>Planctomycetaceae</taxon>
        <taxon>Calycomorphotria</taxon>
    </lineage>
</organism>
<dbReference type="Pfam" id="PF06439">
    <property type="entry name" value="3keto-disac_hyd"/>
    <property type="match status" value="1"/>
</dbReference>
<dbReference type="EMBL" id="CP036316">
    <property type="protein sequence ID" value="QDT65067.1"/>
    <property type="molecule type" value="Genomic_DNA"/>
</dbReference>
<sequence length="214" mass="24604" precursor="true">MSRSFNCSIACLLLMAAFYPAMLLAEEADDTGFVPLFDGETTKGWSNPFDWGEVWVEDGAINLRADKKFFLVTDKTFSDFILEAEIMLPKEGQSNSGIMFRCHKQKNKVFGYQAECDMSGRAWAGGLYDEGRRGWLHPDKSDPEESKKKLFQAPLGEWVRYRIHCEGDHLRIYVNDKLTTDYHDDKDASGFVGIQHHGEDGQIYRFRNIRIKEL</sequence>
<dbReference type="Proteomes" id="UP000319976">
    <property type="component" value="Chromosome"/>
</dbReference>
<dbReference type="InterPro" id="IPR010496">
    <property type="entry name" value="AL/BT2_dom"/>
</dbReference>
<feature type="signal peptide" evidence="1">
    <location>
        <begin position="1"/>
        <end position="25"/>
    </location>
</feature>
<keyword evidence="1" id="KW-0732">Signal</keyword>
<evidence type="ECO:0000256" key="1">
    <source>
        <dbReference type="SAM" id="SignalP"/>
    </source>
</evidence>
<feature type="domain" description="3-keto-alpha-glucoside-1,2-lyase/3-keto-2-hydroxy-glucal hydratase" evidence="2">
    <location>
        <begin position="32"/>
        <end position="212"/>
    </location>
</feature>
<dbReference type="Gene3D" id="2.60.120.560">
    <property type="entry name" value="Exo-inulinase, domain 1"/>
    <property type="match status" value="1"/>
</dbReference>